<dbReference type="RefSeq" id="XP_025569459.1">
    <property type="nucleotide sequence ID" value="XM_025714907.1"/>
</dbReference>
<accession>A0A395GI57</accession>
<evidence type="ECO:0000313" key="2">
    <source>
        <dbReference type="Proteomes" id="UP000249402"/>
    </source>
</evidence>
<dbReference type="VEuPathDB" id="FungiDB:BO80DRAFT_278467"/>
<dbReference type="OrthoDB" id="4385074at2759"/>
<protein>
    <submittedName>
        <fullName evidence="1">Uncharacterized protein</fullName>
    </submittedName>
</protein>
<dbReference type="AlphaFoldDB" id="A0A395GI57"/>
<gene>
    <name evidence="1" type="ORF">BO80DRAFT_278467</name>
</gene>
<organism evidence="1 2">
    <name type="scientific">Aspergillus ibericus CBS 121593</name>
    <dbReference type="NCBI Taxonomy" id="1448316"/>
    <lineage>
        <taxon>Eukaryota</taxon>
        <taxon>Fungi</taxon>
        <taxon>Dikarya</taxon>
        <taxon>Ascomycota</taxon>
        <taxon>Pezizomycotina</taxon>
        <taxon>Eurotiomycetes</taxon>
        <taxon>Eurotiomycetidae</taxon>
        <taxon>Eurotiales</taxon>
        <taxon>Aspergillaceae</taxon>
        <taxon>Aspergillus</taxon>
        <taxon>Aspergillus subgen. Circumdati</taxon>
    </lineage>
</organism>
<proteinExistence type="predicted"/>
<reference evidence="1 2" key="1">
    <citation type="submission" date="2018-02" db="EMBL/GenBank/DDBJ databases">
        <title>The genomes of Aspergillus section Nigri reveals drivers in fungal speciation.</title>
        <authorList>
            <consortium name="DOE Joint Genome Institute"/>
            <person name="Vesth T.C."/>
            <person name="Nybo J."/>
            <person name="Theobald S."/>
            <person name="Brandl J."/>
            <person name="Frisvad J.C."/>
            <person name="Nielsen K.F."/>
            <person name="Lyhne E.K."/>
            <person name="Kogle M.E."/>
            <person name="Kuo A."/>
            <person name="Riley R."/>
            <person name="Clum A."/>
            <person name="Nolan M."/>
            <person name="Lipzen A."/>
            <person name="Salamov A."/>
            <person name="Henrissat B."/>
            <person name="Wiebenga A."/>
            <person name="De vries R.P."/>
            <person name="Grigoriev I.V."/>
            <person name="Mortensen U.H."/>
            <person name="Andersen M.R."/>
            <person name="Baker S.E."/>
        </authorList>
    </citation>
    <scope>NUCLEOTIDE SEQUENCE [LARGE SCALE GENOMIC DNA]</scope>
    <source>
        <strain evidence="1 2">CBS 121593</strain>
    </source>
</reference>
<sequence length="184" mass="20494">MDEVEQCLVTGTVVYGRWVHACMVQPTGQSFDRSYLLLLPLVAGAPAMVDLRARSVLSGLCSWMGQRWDCALRFSHFLYGSSEGWSALRCFWSSCGMCAIVSDRLYLTTMKSRISLMRTLYIVVVFSPFLHPGPVGPGFCVSVLTVWASKIPWAIQDIKAWCMFVGAAIDLPVLRSGRGNEWVD</sequence>
<dbReference type="EMBL" id="KZ824502">
    <property type="protein sequence ID" value="RAK95131.1"/>
    <property type="molecule type" value="Genomic_DNA"/>
</dbReference>
<name>A0A395GI57_9EURO</name>
<evidence type="ECO:0000313" key="1">
    <source>
        <dbReference type="EMBL" id="RAK95131.1"/>
    </source>
</evidence>
<dbReference type="Proteomes" id="UP000249402">
    <property type="component" value="Unassembled WGS sequence"/>
</dbReference>
<keyword evidence="2" id="KW-1185">Reference proteome</keyword>
<dbReference type="GeneID" id="37219772"/>